<protein>
    <submittedName>
        <fullName evidence="3">Uncharacterized protein</fullName>
    </submittedName>
</protein>
<dbReference type="RefSeq" id="WP_222981038.1">
    <property type="nucleotide sequence ID" value="NZ_JAINVZ010000023.1"/>
</dbReference>
<dbReference type="Proteomes" id="UP001198565">
    <property type="component" value="Unassembled WGS sequence"/>
</dbReference>
<evidence type="ECO:0000313" key="4">
    <source>
        <dbReference type="Proteomes" id="UP001198565"/>
    </source>
</evidence>
<feature type="region of interest" description="Disordered" evidence="1">
    <location>
        <begin position="51"/>
        <end position="97"/>
    </location>
</feature>
<feature type="compositionally biased region" description="Pro residues" evidence="1">
    <location>
        <begin position="224"/>
        <end position="240"/>
    </location>
</feature>
<keyword evidence="4" id="KW-1185">Reference proteome</keyword>
<feature type="compositionally biased region" description="Low complexity" evidence="1">
    <location>
        <begin position="52"/>
        <end position="70"/>
    </location>
</feature>
<organism evidence="3 4">
    <name type="scientific">Streptantibioticus parmotrematis</name>
    <dbReference type="NCBI Taxonomy" id="2873249"/>
    <lineage>
        <taxon>Bacteria</taxon>
        <taxon>Bacillati</taxon>
        <taxon>Actinomycetota</taxon>
        <taxon>Actinomycetes</taxon>
        <taxon>Kitasatosporales</taxon>
        <taxon>Streptomycetaceae</taxon>
        <taxon>Streptantibioticus</taxon>
    </lineage>
</organism>
<dbReference type="EMBL" id="JAINVZ010000023">
    <property type="protein sequence ID" value="MBY8888312.1"/>
    <property type="molecule type" value="Genomic_DNA"/>
</dbReference>
<accession>A0ABS7QYM0</accession>
<evidence type="ECO:0000313" key="3">
    <source>
        <dbReference type="EMBL" id="MBY8888312.1"/>
    </source>
</evidence>
<comment type="caution">
    <text evidence="3">The sequence shown here is derived from an EMBL/GenBank/DDBJ whole genome shotgun (WGS) entry which is preliminary data.</text>
</comment>
<keyword evidence="2" id="KW-1133">Transmembrane helix</keyword>
<feature type="transmembrane region" description="Helical" evidence="2">
    <location>
        <begin position="264"/>
        <end position="285"/>
    </location>
</feature>
<proteinExistence type="predicted"/>
<keyword evidence="2" id="KW-0472">Membrane</keyword>
<sequence length="289" mass="29216">MARLLIRGAPALLLGCVIVLAAGTAGAALAWPGGGSPVPVPTLRMPRMSGLPTRMPAMPRRASAPRTAARGNGVRGSASRRGLPAPRGGFPFGGTPRGDAGSRLPGLAAVRAAVRCPHGIGFAVAVHGGPLGCEIAVRRVACAPLLAVDVGGAEAVVRTRGDAAELRRLTGLADRDCRRPAPPVRPAPRPTPRPRPVAPPRPAPRTPPPSPAPTPAPRLVALPVPKPAAPPTPTPTPKPTVPTAYLRMTPQTQSPARGGMGTPAALFLVLLPAAVAAVAAGARAMSRSR</sequence>
<reference evidence="3 4" key="1">
    <citation type="submission" date="2021-08" db="EMBL/GenBank/DDBJ databases">
        <title>Streptomyces sp. PTM05 isolated from lichen.</title>
        <authorList>
            <person name="Somphong A."/>
            <person name="Phongsopitanun W."/>
            <person name="Tanasupawat S."/>
        </authorList>
    </citation>
    <scope>NUCLEOTIDE SEQUENCE [LARGE SCALE GENOMIC DNA]</scope>
    <source>
        <strain evidence="3 4">Ptm05</strain>
    </source>
</reference>
<gene>
    <name evidence="3" type="ORF">K7472_26240</name>
</gene>
<keyword evidence="2" id="KW-0812">Transmembrane</keyword>
<feature type="compositionally biased region" description="Low complexity" evidence="1">
    <location>
        <begin position="80"/>
        <end position="89"/>
    </location>
</feature>
<feature type="compositionally biased region" description="Pro residues" evidence="1">
    <location>
        <begin position="180"/>
        <end position="216"/>
    </location>
</feature>
<dbReference type="PRINTS" id="PR01217">
    <property type="entry name" value="PRICHEXTENSN"/>
</dbReference>
<evidence type="ECO:0000256" key="2">
    <source>
        <dbReference type="SAM" id="Phobius"/>
    </source>
</evidence>
<name>A0ABS7QYM0_9ACTN</name>
<feature type="region of interest" description="Disordered" evidence="1">
    <location>
        <begin position="171"/>
        <end position="243"/>
    </location>
</feature>
<evidence type="ECO:0000256" key="1">
    <source>
        <dbReference type="SAM" id="MobiDB-lite"/>
    </source>
</evidence>